<protein>
    <submittedName>
        <fullName evidence="2">Uncharacterized protein</fullName>
    </submittedName>
</protein>
<dbReference type="Proteomes" id="UP000595437">
    <property type="component" value="Chromosome 1"/>
</dbReference>
<dbReference type="OrthoDB" id="6400703at2759"/>
<keyword evidence="3" id="KW-1185">Reference proteome</keyword>
<dbReference type="AlphaFoldDB" id="A0A7T8QVQ6"/>
<dbReference type="EMBL" id="CP045890">
    <property type="protein sequence ID" value="QQP56812.1"/>
    <property type="molecule type" value="Genomic_DNA"/>
</dbReference>
<sequence length="78" mass="8911">MVLGVVASDRKKMFPLFFKAGEKMCKEIHNKVLRYTVLPWLKANYPRKTMCGLGLSTNIRSSNSSSNSIPKSEFEREN</sequence>
<reference evidence="3" key="1">
    <citation type="submission" date="2021-01" db="EMBL/GenBank/DDBJ databases">
        <title>Caligus Genome Assembly.</title>
        <authorList>
            <person name="Gallardo-Escarate C."/>
        </authorList>
    </citation>
    <scope>NUCLEOTIDE SEQUENCE [LARGE SCALE GENOMIC DNA]</scope>
</reference>
<evidence type="ECO:0000256" key="1">
    <source>
        <dbReference type="SAM" id="MobiDB-lite"/>
    </source>
</evidence>
<name>A0A7T8QVQ6_CALRO</name>
<evidence type="ECO:0000313" key="3">
    <source>
        <dbReference type="Proteomes" id="UP000595437"/>
    </source>
</evidence>
<proteinExistence type="predicted"/>
<feature type="region of interest" description="Disordered" evidence="1">
    <location>
        <begin position="59"/>
        <end position="78"/>
    </location>
</feature>
<organism evidence="2 3">
    <name type="scientific">Caligus rogercresseyi</name>
    <name type="common">Sea louse</name>
    <dbReference type="NCBI Taxonomy" id="217165"/>
    <lineage>
        <taxon>Eukaryota</taxon>
        <taxon>Metazoa</taxon>
        <taxon>Ecdysozoa</taxon>
        <taxon>Arthropoda</taxon>
        <taxon>Crustacea</taxon>
        <taxon>Multicrustacea</taxon>
        <taxon>Hexanauplia</taxon>
        <taxon>Copepoda</taxon>
        <taxon>Siphonostomatoida</taxon>
        <taxon>Caligidae</taxon>
        <taxon>Caligus</taxon>
    </lineage>
</organism>
<evidence type="ECO:0000313" key="2">
    <source>
        <dbReference type="EMBL" id="QQP56812.1"/>
    </source>
</evidence>
<gene>
    <name evidence="2" type="ORF">FKW44_001603</name>
</gene>
<accession>A0A7T8QVQ6</accession>